<evidence type="ECO:0000313" key="2">
    <source>
        <dbReference type="EMBL" id="WQF81517.1"/>
    </source>
</evidence>
<feature type="region of interest" description="Disordered" evidence="1">
    <location>
        <begin position="1"/>
        <end position="22"/>
    </location>
</feature>
<evidence type="ECO:0000313" key="3">
    <source>
        <dbReference type="Proteomes" id="UP001322277"/>
    </source>
</evidence>
<organism evidence="2 3">
    <name type="scientific">Colletotrichum destructivum</name>
    <dbReference type="NCBI Taxonomy" id="34406"/>
    <lineage>
        <taxon>Eukaryota</taxon>
        <taxon>Fungi</taxon>
        <taxon>Dikarya</taxon>
        <taxon>Ascomycota</taxon>
        <taxon>Pezizomycotina</taxon>
        <taxon>Sordariomycetes</taxon>
        <taxon>Hypocreomycetidae</taxon>
        <taxon>Glomerellales</taxon>
        <taxon>Glomerellaceae</taxon>
        <taxon>Colletotrichum</taxon>
        <taxon>Colletotrichum destructivum species complex</taxon>
    </lineage>
</organism>
<dbReference type="RefSeq" id="XP_062778741.1">
    <property type="nucleotide sequence ID" value="XM_062922690.1"/>
</dbReference>
<dbReference type="EMBL" id="CP137308">
    <property type="protein sequence ID" value="WQF81517.1"/>
    <property type="molecule type" value="Genomic_DNA"/>
</dbReference>
<name>A0AAX4IDY6_9PEZI</name>
<dbReference type="KEGG" id="cdet:87943034"/>
<gene>
    <name evidence="2" type="ORF">CDEST_06531</name>
</gene>
<dbReference type="GeneID" id="87943034"/>
<feature type="compositionally biased region" description="Basic and acidic residues" evidence="1">
    <location>
        <begin position="1"/>
        <end position="10"/>
    </location>
</feature>
<dbReference type="Proteomes" id="UP001322277">
    <property type="component" value="Chromosome 4"/>
</dbReference>
<reference evidence="3" key="1">
    <citation type="journal article" date="2023" name="bioRxiv">
        <title>Complete genome of the Medicago anthracnose fungus, Colletotrichum destructivum, reveals a mini-chromosome-like region within a core chromosome.</title>
        <authorList>
            <person name="Lapalu N."/>
            <person name="Simon A."/>
            <person name="Lu A."/>
            <person name="Plaumann P.-L."/>
            <person name="Amselem J."/>
            <person name="Pigne S."/>
            <person name="Auger A."/>
            <person name="Koch C."/>
            <person name="Dallery J.-F."/>
            <person name="O'Connell R.J."/>
        </authorList>
    </citation>
    <scope>NUCLEOTIDE SEQUENCE [LARGE SCALE GENOMIC DNA]</scope>
    <source>
        <strain evidence="3">CBS 520.97</strain>
    </source>
</reference>
<dbReference type="AlphaFoldDB" id="A0AAX4IDY6"/>
<evidence type="ECO:0000256" key="1">
    <source>
        <dbReference type="SAM" id="MobiDB-lite"/>
    </source>
</evidence>
<sequence>MKPGEEDRPNHQAIPPRHTTPWTHTHTHTYLGSECICIQHPLTLTGHFPVNPPIRGPVGSQRTEALLSPRHCSSLLQHCVATRILHSIGRTFHIFGRPPSLPRRQTVLAPPRGRTCISSAPVFLHLHRKKYWWSPFTSPPASHRIAELLTTILSTYIVTRRRQQNFSVSK</sequence>
<accession>A0AAX4IDY6</accession>
<keyword evidence="3" id="KW-1185">Reference proteome</keyword>
<proteinExistence type="predicted"/>
<protein>
    <submittedName>
        <fullName evidence="2">Uncharacterized protein</fullName>
    </submittedName>
</protein>